<protein>
    <submittedName>
        <fullName evidence="2">Uncharacterized protein</fullName>
    </submittedName>
</protein>
<dbReference type="Proteomes" id="UP000306584">
    <property type="component" value="Unassembled WGS sequence"/>
</dbReference>
<feature type="compositionally biased region" description="Polar residues" evidence="1">
    <location>
        <begin position="16"/>
        <end position="29"/>
    </location>
</feature>
<evidence type="ECO:0000313" key="3">
    <source>
        <dbReference type="Proteomes" id="UP000306584"/>
    </source>
</evidence>
<name>A0A4S9LPL6_AURPU</name>
<dbReference type="AlphaFoldDB" id="A0A4S9LPL6"/>
<reference evidence="2 3" key="1">
    <citation type="submission" date="2018-10" db="EMBL/GenBank/DDBJ databases">
        <title>Fifty Aureobasidium pullulans genomes reveal a recombining polyextremotolerant generalist.</title>
        <authorList>
            <person name="Gostincar C."/>
            <person name="Turk M."/>
            <person name="Zajc J."/>
            <person name="Gunde-Cimerman N."/>
        </authorList>
    </citation>
    <scope>NUCLEOTIDE SEQUENCE [LARGE SCALE GENOMIC DNA]</scope>
    <source>
        <strain evidence="2 3">EXF-6604</strain>
    </source>
</reference>
<organism evidence="2 3">
    <name type="scientific">Aureobasidium pullulans</name>
    <name type="common">Black yeast</name>
    <name type="synonym">Pullularia pullulans</name>
    <dbReference type="NCBI Taxonomy" id="5580"/>
    <lineage>
        <taxon>Eukaryota</taxon>
        <taxon>Fungi</taxon>
        <taxon>Dikarya</taxon>
        <taxon>Ascomycota</taxon>
        <taxon>Pezizomycotina</taxon>
        <taxon>Dothideomycetes</taxon>
        <taxon>Dothideomycetidae</taxon>
        <taxon>Dothideales</taxon>
        <taxon>Saccotheciaceae</taxon>
        <taxon>Aureobasidium</taxon>
    </lineage>
</organism>
<feature type="compositionally biased region" description="Basic residues" evidence="1">
    <location>
        <begin position="1"/>
        <end position="14"/>
    </location>
</feature>
<proteinExistence type="predicted"/>
<evidence type="ECO:0000313" key="2">
    <source>
        <dbReference type="EMBL" id="THY31144.1"/>
    </source>
</evidence>
<accession>A0A4S9LPL6</accession>
<comment type="caution">
    <text evidence="2">The sequence shown here is derived from an EMBL/GenBank/DDBJ whole genome shotgun (WGS) entry which is preliminary data.</text>
</comment>
<sequence>MPPKMAGRRRRKRATANWSRSFVTSSNLAEDTYRRGQARSPQNDGSSQDAGVAPKLLFLVLARWTRRPACGSYELVPHMRTDVRRGLSGPISHERSHFP</sequence>
<feature type="region of interest" description="Disordered" evidence="1">
    <location>
        <begin position="1"/>
        <end position="50"/>
    </location>
</feature>
<feature type="compositionally biased region" description="Polar residues" evidence="1">
    <location>
        <begin position="39"/>
        <end position="49"/>
    </location>
</feature>
<gene>
    <name evidence="2" type="ORF">D6D01_03001</name>
</gene>
<evidence type="ECO:0000256" key="1">
    <source>
        <dbReference type="SAM" id="MobiDB-lite"/>
    </source>
</evidence>
<dbReference type="EMBL" id="QZBD01000077">
    <property type="protein sequence ID" value="THY31144.1"/>
    <property type="molecule type" value="Genomic_DNA"/>
</dbReference>